<evidence type="ECO:0000256" key="1">
    <source>
        <dbReference type="ARBA" id="ARBA00001933"/>
    </source>
</evidence>
<evidence type="ECO:0000313" key="6">
    <source>
        <dbReference type="EMBL" id="RMP80133.1"/>
    </source>
</evidence>
<protein>
    <submittedName>
        <fullName evidence="6">Uncharacterized protein</fullName>
    </submittedName>
</protein>
<comment type="caution">
    <text evidence="6">The sequence shown here is derived from an EMBL/GenBank/DDBJ whole genome shotgun (WGS) entry which is preliminary data.</text>
</comment>
<proteinExistence type="inferred from homology"/>
<evidence type="ECO:0000256" key="2">
    <source>
        <dbReference type="ARBA" id="ARBA00009077"/>
    </source>
</evidence>
<dbReference type="InterPro" id="IPR015424">
    <property type="entry name" value="PyrdxlP-dep_Trfase"/>
</dbReference>
<accession>A0A7Z6U7M4</accession>
<dbReference type="PANTHER" id="PTHR43500">
    <property type="entry name" value="CYSTATHIONINE BETA-LYASE-RELATED"/>
    <property type="match status" value="1"/>
</dbReference>
<dbReference type="SUPFAM" id="SSF53383">
    <property type="entry name" value="PLP-dependent transferases"/>
    <property type="match status" value="1"/>
</dbReference>
<comment type="similarity">
    <text evidence="2 5">Belongs to the trans-sulfuration enzymes family.</text>
</comment>
<name>A0A7Z6U7M4_PSESF</name>
<dbReference type="Pfam" id="PF01053">
    <property type="entry name" value="Cys_Met_Meta_PP"/>
    <property type="match status" value="1"/>
</dbReference>
<dbReference type="GO" id="GO:0019450">
    <property type="term" value="P:L-cysteine catabolic process to pyruvate"/>
    <property type="evidence" value="ECO:0007669"/>
    <property type="project" value="TreeGrafter"/>
</dbReference>
<evidence type="ECO:0000256" key="4">
    <source>
        <dbReference type="ARBA" id="ARBA00023239"/>
    </source>
</evidence>
<dbReference type="PANTHER" id="PTHR43500:SF1">
    <property type="entry name" value="CYSTATHIONINE BETA-LYASE-RELATED"/>
    <property type="match status" value="1"/>
</dbReference>
<reference evidence="6 7" key="1">
    <citation type="submission" date="2018-08" db="EMBL/GenBank/DDBJ databases">
        <title>Recombination of ecologically and evolutionarily significant loci maintains genetic cohesion in the Pseudomonas syringae species complex.</title>
        <authorList>
            <person name="Dillon M."/>
            <person name="Thakur S."/>
            <person name="Almeida R.N.D."/>
            <person name="Weir B.S."/>
            <person name="Guttman D.S."/>
        </authorList>
    </citation>
    <scope>NUCLEOTIDE SEQUENCE [LARGE SCALE GENOMIC DNA]</scope>
    <source>
        <strain evidence="6 7">ICMP 19589</strain>
    </source>
</reference>
<dbReference type="GO" id="GO:0030170">
    <property type="term" value="F:pyridoxal phosphate binding"/>
    <property type="evidence" value="ECO:0007669"/>
    <property type="project" value="InterPro"/>
</dbReference>
<evidence type="ECO:0000256" key="3">
    <source>
        <dbReference type="ARBA" id="ARBA00022898"/>
    </source>
</evidence>
<evidence type="ECO:0000256" key="5">
    <source>
        <dbReference type="RuleBase" id="RU362118"/>
    </source>
</evidence>
<dbReference type="InterPro" id="IPR006233">
    <property type="entry name" value="Cys_b_lyase_bac"/>
</dbReference>
<evidence type="ECO:0000313" key="7">
    <source>
        <dbReference type="Proteomes" id="UP000282289"/>
    </source>
</evidence>
<dbReference type="InterPro" id="IPR015422">
    <property type="entry name" value="PyrdxlP-dep_Trfase_small"/>
</dbReference>
<dbReference type="Proteomes" id="UP000282289">
    <property type="component" value="Unassembled WGS sequence"/>
</dbReference>
<organism evidence="6 7">
    <name type="scientific">Pseudomonas syringae pv. actinidiae</name>
    <dbReference type="NCBI Taxonomy" id="103796"/>
    <lineage>
        <taxon>Bacteria</taxon>
        <taxon>Pseudomonadati</taxon>
        <taxon>Pseudomonadota</taxon>
        <taxon>Gammaproteobacteria</taxon>
        <taxon>Pseudomonadales</taxon>
        <taxon>Pseudomonadaceae</taxon>
        <taxon>Pseudomonas</taxon>
        <taxon>Pseudomonas syringae</taxon>
    </lineage>
</organism>
<comment type="cofactor">
    <cofactor evidence="1 5">
        <name>pyridoxal 5'-phosphate</name>
        <dbReference type="ChEBI" id="CHEBI:597326"/>
    </cofactor>
</comment>
<gene>
    <name evidence="6" type="ORF">ALQ15_200144</name>
</gene>
<dbReference type="EMBL" id="RBQT01000069">
    <property type="protein sequence ID" value="RMP80133.1"/>
    <property type="molecule type" value="Genomic_DNA"/>
</dbReference>
<dbReference type="GO" id="GO:0047804">
    <property type="term" value="F:cysteine-S-conjugate beta-lyase activity"/>
    <property type="evidence" value="ECO:0007669"/>
    <property type="project" value="InterPro"/>
</dbReference>
<keyword evidence="3 5" id="KW-0663">Pyridoxal phosphate</keyword>
<dbReference type="Gene3D" id="3.90.1150.10">
    <property type="entry name" value="Aspartate Aminotransferase, domain 1"/>
    <property type="match status" value="1"/>
</dbReference>
<dbReference type="GO" id="GO:0019346">
    <property type="term" value="P:transsulfuration"/>
    <property type="evidence" value="ECO:0007669"/>
    <property type="project" value="InterPro"/>
</dbReference>
<keyword evidence="4" id="KW-0456">Lyase</keyword>
<dbReference type="InterPro" id="IPR000277">
    <property type="entry name" value="Cys/Met-Metab_PyrdxlP-dep_enz"/>
</dbReference>
<dbReference type="AlphaFoldDB" id="A0A7Z6U7M4"/>
<sequence length="67" mass="7645">MQIAQWLLEQPQVARVLYPALPGDPGHALWKRDFHGCNGLLSFEFKTDDRQVLDRFVGALKLFGIGY</sequence>